<dbReference type="Proteomes" id="UP000887574">
    <property type="component" value="Unplaced"/>
</dbReference>
<evidence type="ECO:0000313" key="9">
    <source>
        <dbReference type="Proteomes" id="UP000887574"/>
    </source>
</evidence>
<feature type="compositionally biased region" description="Polar residues" evidence="7">
    <location>
        <begin position="361"/>
        <end position="372"/>
    </location>
</feature>
<evidence type="ECO:0000256" key="7">
    <source>
        <dbReference type="SAM" id="MobiDB-lite"/>
    </source>
</evidence>
<feature type="compositionally biased region" description="Polar residues" evidence="7">
    <location>
        <begin position="146"/>
        <end position="156"/>
    </location>
</feature>
<feature type="region of interest" description="Disordered" evidence="7">
    <location>
        <begin position="343"/>
        <end position="382"/>
    </location>
</feature>
<name>A0A915DIH8_9BILA</name>
<dbReference type="InterPro" id="IPR004827">
    <property type="entry name" value="bZIP"/>
</dbReference>
<dbReference type="SMART" id="SM00338">
    <property type="entry name" value="BRLZ"/>
    <property type="match status" value="1"/>
</dbReference>
<evidence type="ECO:0000313" key="10">
    <source>
        <dbReference type="WBParaSite" id="jg19612"/>
    </source>
</evidence>
<dbReference type="Pfam" id="PF00170">
    <property type="entry name" value="bZIP_1"/>
    <property type="match status" value="1"/>
</dbReference>
<feature type="coiled-coil region" evidence="6">
    <location>
        <begin position="396"/>
        <end position="430"/>
    </location>
</feature>
<proteinExistence type="predicted"/>
<dbReference type="SUPFAM" id="SSF57959">
    <property type="entry name" value="Leucine zipper domain"/>
    <property type="match status" value="1"/>
</dbReference>
<dbReference type="Gene3D" id="1.20.5.170">
    <property type="match status" value="1"/>
</dbReference>
<dbReference type="PROSITE" id="PS00036">
    <property type="entry name" value="BZIP_BASIC"/>
    <property type="match status" value="1"/>
</dbReference>
<dbReference type="GO" id="GO:0000978">
    <property type="term" value="F:RNA polymerase II cis-regulatory region sequence-specific DNA binding"/>
    <property type="evidence" value="ECO:0007669"/>
    <property type="project" value="TreeGrafter"/>
</dbReference>
<keyword evidence="2" id="KW-0805">Transcription regulation</keyword>
<dbReference type="GO" id="GO:0000981">
    <property type="term" value="F:DNA-binding transcription factor activity, RNA polymerase II-specific"/>
    <property type="evidence" value="ECO:0007669"/>
    <property type="project" value="TreeGrafter"/>
</dbReference>
<reference evidence="10" key="1">
    <citation type="submission" date="2022-11" db="UniProtKB">
        <authorList>
            <consortium name="WormBaseParasite"/>
        </authorList>
    </citation>
    <scope>IDENTIFICATION</scope>
</reference>
<keyword evidence="4" id="KW-0804">Transcription</keyword>
<evidence type="ECO:0000256" key="5">
    <source>
        <dbReference type="ARBA" id="ARBA00023242"/>
    </source>
</evidence>
<evidence type="ECO:0000256" key="2">
    <source>
        <dbReference type="ARBA" id="ARBA00023015"/>
    </source>
</evidence>
<dbReference type="PANTHER" id="PTHR45879:SF3">
    <property type="entry name" value="CYCLIC AMP RESPONSE ELEMENT-BINDING PROTEIN B"/>
    <property type="match status" value="1"/>
</dbReference>
<accession>A0A915DIH8</accession>
<keyword evidence="9" id="KW-1185">Reference proteome</keyword>
<sequence>MAVQIGGKATVDFSARSNDVHGLPAGVCVSDGKMTSIYTTQRKMRDALFVGGICLFHWPFCLPPSSAITSKYFLHQILPHTHVKIARGRVKCHLYTKRKPNNNNSMHNNSKVRLNSNNNLSSSKTTSMTAAPPLPSMKSLARKRQASQGTAQSKTSYRMILKDLETTSDKPLKKEMDEPVSGMNDRGPSSSMTLMTSNDGNSPYGSPLSNGTGATLLRSPNNPTGPMLITTSSNQHRLNMIPPAPPSSRMLQNSLGEMPSQPQPQLVSSAASPMLQVTAAAVAALNQAQNAAAAAAAANAASLSLPITHDILSLKNAQHDSLMAGFAQNNVAEWQNSLLSSYQNNNQNNSLSGPPMGLGNRQGSASLTSLSDNDNDGNRKRQVRLLKNREAAKECRRKKKEYVKCLENRVAVLENQNKALIEELKTLKELYCRKEKSEL</sequence>
<dbReference type="FunFam" id="1.20.5.170:FF:000003">
    <property type="entry name" value="cAMP-responsive element modulator isoform X2"/>
    <property type="match status" value="1"/>
</dbReference>
<dbReference type="GO" id="GO:0005667">
    <property type="term" value="C:transcription regulator complex"/>
    <property type="evidence" value="ECO:0007669"/>
    <property type="project" value="TreeGrafter"/>
</dbReference>
<keyword evidence="5" id="KW-0539">Nucleus</keyword>
<dbReference type="GO" id="GO:0005634">
    <property type="term" value="C:nucleus"/>
    <property type="evidence" value="ECO:0007669"/>
    <property type="project" value="UniProtKB-SubCell"/>
</dbReference>
<evidence type="ECO:0000259" key="8">
    <source>
        <dbReference type="PROSITE" id="PS50217"/>
    </source>
</evidence>
<dbReference type="InterPro" id="IPR001630">
    <property type="entry name" value="Leuzip_CREB"/>
</dbReference>
<comment type="subcellular location">
    <subcellularLocation>
        <location evidence="1">Nucleus</location>
    </subcellularLocation>
</comment>
<feature type="region of interest" description="Disordered" evidence="7">
    <location>
        <begin position="97"/>
        <end position="269"/>
    </location>
</feature>
<dbReference type="InterPro" id="IPR046347">
    <property type="entry name" value="bZIP_sf"/>
</dbReference>
<dbReference type="AlphaFoldDB" id="A0A915DIH8"/>
<feature type="compositionally biased region" description="Basic and acidic residues" evidence="7">
    <location>
        <begin position="160"/>
        <end position="177"/>
    </location>
</feature>
<dbReference type="WBParaSite" id="jg19612">
    <property type="protein sequence ID" value="jg19612"/>
    <property type="gene ID" value="jg19612"/>
</dbReference>
<evidence type="ECO:0000256" key="3">
    <source>
        <dbReference type="ARBA" id="ARBA00023125"/>
    </source>
</evidence>
<dbReference type="CDD" id="cd14690">
    <property type="entry name" value="bZIP_CREB1"/>
    <property type="match status" value="1"/>
</dbReference>
<feature type="compositionally biased region" description="Low complexity" evidence="7">
    <location>
        <begin position="101"/>
        <end position="127"/>
    </location>
</feature>
<evidence type="ECO:0000256" key="6">
    <source>
        <dbReference type="SAM" id="Coils"/>
    </source>
</evidence>
<evidence type="ECO:0000256" key="4">
    <source>
        <dbReference type="ARBA" id="ARBA00023163"/>
    </source>
</evidence>
<evidence type="ECO:0000256" key="1">
    <source>
        <dbReference type="ARBA" id="ARBA00004123"/>
    </source>
</evidence>
<keyword evidence="3" id="KW-0238">DNA-binding</keyword>
<feature type="compositionally biased region" description="Low complexity" evidence="7">
    <location>
        <begin position="343"/>
        <end position="352"/>
    </location>
</feature>
<feature type="domain" description="BZIP" evidence="8">
    <location>
        <begin position="378"/>
        <end position="429"/>
    </location>
</feature>
<dbReference type="PANTHER" id="PTHR45879">
    <property type="entry name" value="CYCLIC AMP RESPONSE ELEMENT-BINDING PROTEIN B"/>
    <property type="match status" value="1"/>
</dbReference>
<organism evidence="9 10">
    <name type="scientific">Ditylenchus dipsaci</name>
    <dbReference type="NCBI Taxonomy" id="166011"/>
    <lineage>
        <taxon>Eukaryota</taxon>
        <taxon>Metazoa</taxon>
        <taxon>Ecdysozoa</taxon>
        <taxon>Nematoda</taxon>
        <taxon>Chromadorea</taxon>
        <taxon>Rhabditida</taxon>
        <taxon>Tylenchina</taxon>
        <taxon>Tylenchomorpha</taxon>
        <taxon>Sphaerularioidea</taxon>
        <taxon>Anguinidae</taxon>
        <taxon>Anguininae</taxon>
        <taxon>Ditylenchus</taxon>
    </lineage>
</organism>
<keyword evidence="6" id="KW-0175">Coiled coil</keyword>
<protein>
    <submittedName>
        <fullName evidence="10">BZIP domain-containing protein</fullName>
    </submittedName>
</protein>
<feature type="compositionally biased region" description="Polar residues" evidence="7">
    <location>
        <begin position="187"/>
        <end position="237"/>
    </location>
</feature>
<dbReference type="PROSITE" id="PS50217">
    <property type="entry name" value="BZIP"/>
    <property type="match status" value="1"/>
</dbReference>